<dbReference type="Pfam" id="PF21997">
    <property type="entry name" value="DUF6928"/>
    <property type="match status" value="1"/>
</dbReference>
<name>A0ABU7JT65_9NOCA</name>
<evidence type="ECO:0000313" key="2">
    <source>
        <dbReference type="EMBL" id="MEE2033212.1"/>
    </source>
</evidence>
<dbReference type="Proteomes" id="UP001331936">
    <property type="component" value="Unassembled WGS sequence"/>
</dbReference>
<feature type="region of interest" description="Disordered" evidence="1">
    <location>
        <begin position="213"/>
        <end position="239"/>
    </location>
</feature>
<accession>A0ABU7JT65</accession>
<dbReference type="InterPro" id="IPR053847">
    <property type="entry name" value="DUF6928"/>
</dbReference>
<comment type="caution">
    <text evidence="2">The sequence shown here is derived from an EMBL/GenBank/DDBJ whole genome shotgun (WGS) entry which is preliminary data.</text>
</comment>
<proteinExistence type="predicted"/>
<organism evidence="2 3">
    <name type="scientific">Rhodococcus chondri</name>
    <dbReference type="NCBI Taxonomy" id="3065941"/>
    <lineage>
        <taxon>Bacteria</taxon>
        <taxon>Bacillati</taxon>
        <taxon>Actinomycetota</taxon>
        <taxon>Actinomycetes</taxon>
        <taxon>Mycobacteriales</taxon>
        <taxon>Nocardiaceae</taxon>
        <taxon>Rhodococcus</taxon>
    </lineage>
</organism>
<evidence type="ECO:0000313" key="3">
    <source>
        <dbReference type="Proteomes" id="UP001331936"/>
    </source>
</evidence>
<dbReference type="EMBL" id="JAUZMZ010000073">
    <property type="protein sequence ID" value="MEE2033212.1"/>
    <property type="molecule type" value="Genomic_DNA"/>
</dbReference>
<dbReference type="RefSeq" id="WP_330152624.1">
    <property type="nucleotide sequence ID" value="NZ_JAUZMZ010000073.1"/>
</dbReference>
<evidence type="ECO:0000256" key="1">
    <source>
        <dbReference type="SAM" id="MobiDB-lite"/>
    </source>
</evidence>
<protein>
    <submittedName>
        <fullName evidence="2">Uncharacterized protein</fullName>
    </submittedName>
</protein>
<reference evidence="2 3" key="1">
    <citation type="submission" date="2023-08" db="EMBL/GenBank/DDBJ databases">
        <authorList>
            <person name="Girao M."/>
            <person name="Carvalho M.F."/>
        </authorList>
    </citation>
    <scope>NUCLEOTIDE SEQUENCE [LARGE SCALE GENOMIC DNA]</scope>
    <source>
        <strain evidence="2 3">CC-R104</strain>
    </source>
</reference>
<keyword evidence="3" id="KW-1185">Reference proteome</keyword>
<gene>
    <name evidence="2" type="ORF">Q8814_13990</name>
</gene>
<sequence>MPASVSTLWYVDAPDPAAVLRTARPDCGAAQRLLQRLFPEQNADPVGRVSLRRAAGGSDDADGGAAQVFVGSYPGVTVVCSRDLMFRRPSTLPERWIHTLASEQTYLVVSDPPGAWGAFGAWERGTLRRSFGASPVEFFEDEGIPFVWERPFWAGDHPISWPAHIAPHPQALPFHPRRLVDTANAAFLGYRYVGRTDGELDPDDVEVWGFALRSQDEPDPPPSGTAPVRHRWWRRARRP</sequence>
<feature type="compositionally biased region" description="Basic residues" evidence="1">
    <location>
        <begin position="228"/>
        <end position="239"/>
    </location>
</feature>